<dbReference type="Proteomes" id="UP000315540">
    <property type="component" value="Unassembled WGS sequence"/>
</dbReference>
<dbReference type="OrthoDB" id="9944375at2"/>
<dbReference type="PROSITE" id="PS51257">
    <property type="entry name" value="PROKAR_LIPOPROTEIN"/>
    <property type="match status" value="1"/>
</dbReference>
<evidence type="ECO:0000313" key="3">
    <source>
        <dbReference type="Proteomes" id="UP000315540"/>
    </source>
</evidence>
<sequence length="162" mass="19240">MKYLMLLLIFILISCKPKATGKRTDFNETQNPTNENELVKYRFNITMEWATRIDEFVVVENTITGHIQRKVEEIDDDFTVIKLQKKKYLESSLTTLIKNNRQRIEKKKNARELLKIIKTDDTISLYSYGLSDKSKFIKEYFAVMKTIYPNNHSFEYPKIIID</sequence>
<dbReference type="RefSeq" id="WP_140591292.1">
    <property type="nucleotide sequence ID" value="NZ_VFWZ01000002.1"/>
</dbReference>
<evidence type="ECO:0000256" key="1">
    <source>
        <dbReference type="SAM" id="SignalP"/>
    </source>
</evidence>
<organism evidence="2 3">
    <name type="scientific">Aquimarina algicola</name>
    <dbReference type="NCBI Taxonomy" id="2589995"/>
    <lineage>
        <taxon>Bacteria</taxon>
        <taxon>Pseudomonadati</taxon>
        <taxon>Bacteroidota</taxon>
        <taxon>Flavobacteriia</taxon>
        <taxon>Flavobacteriales</taxon>
        <taxon>Flavobacteriaceae</taxon>
        <taxon>Aquimarina</taxon>
    </lineage>
</organism>
<comment type="caution">
    <text evidence="2">The sequence shown here is derived from an EMBL/GenBank/DDBJ whole genome shotgun (WGS) entry which is preliminary data.</text>
</comment>
<reference evidence="2 3" key="1">
    <citation type="submission" date="2019-06" db="EMBL/GenBank/DDBJ databases">
        <authorList>
            <person name="Meng X."/>
        </authorList>
    </citation>
    <scope>NUCLEOTIDE SEQUENCE [LARGE SCALE GENOMIC DNA]</scope>
    <source>
        <strain evidence="2 3">M625</strain>
    </source>
</reference>
<name>A0A504J8C1_9FLAO</name>
<keyword evidence="3" id="KW-1185">Reference proteome</keyword>
<feature type="chain" id="PRO_5021439013" evidence="1">
    <location>
        <begin position="20"/>
        <end position="162"/>
    </location>
</feature>
<dbReference type="AlphaFoldDB" id="A0A504J8C1"/>
<keyword evidence="1" id="KW-0732">Signal</keyword>
<gene>
    <name evidence="2" type="ORF">FHK87_05815</name>
</gene>
<protein>
    <submittedName>
        <fullName evidence="2">Uncharacterized protein</fullName>
    </submittedName>
</protein>
<accession>A0A504J8C1</accession>
<evidence type="ECO:0000313" key="2">
    <source>
        <dbReference type="EMBL" id="TPN87107.1"/>
    </source>
</evidence>
<proteinExistence type="predicted"/>
<dbReference type="EMBL" id="VFWZ01000002">
    <property type="protein sequence ID" value="TPN87107.1"/>
    <property type="molecule type" value="Genomic_DNA"/>
</dbReference>
<feature type="signal peptide" evidence="1">
    <location>
        <begin position="1"/>
        <end position="19"/>
    </location>
</feature>